<protein>
    <recommendedName>
        <fullName evidence="3">RecA family profile 1 domain-containing protein</fullName>
    </recommendedName>
</protein>
<reference evidence="4" key="1">
    <citation type="submission" date="2023-07" db="EMBL/GenBank/DDBJ databases">
        <title>Chromosome-level genome assembly of Artemia franciscana.</title>
        <authorList>
            <person name="Jo E."/>
        </authorList>
    </citation>
    <scope>NUCLEOTIDE SEQUENCE</scope>
    <source>
        <tissue evidence="4">Whole body</tissue>
    </source>
</reference>
<dbReference type="InterPro" id="IPR013632">
    <property type="entry name" value="Rad51_C"/>
</dbReference>
<evidence type="ECO:0000313" key="5">
    <source>
        <dbReference type="Proteomes" id="UP001187531"/>
    </source>
</evidence>
<dbReference type="InterPro" id="IPR020588">
    <property type="entry name" value="RecA_ATP-bd"/>
</dbReference>
<dbReference type="PANTHER" id="PTHR22942">
    <property type="entry name" value="RECA/RAD51/RADA DNA STRAND-PAIRING FAMILY MEMBER"/>
    <property type="match status" value="1"/>
</dbReference>
<dbReference type="SUPFAM" id="SSF52540">
    <property type="entry name" value="P-loop containing nucleoside triphosphate hydrolases"/>
    <property type="match status" value="1"/>
</dbReference>
<organism evidence="4 5">
    <name type="scientific">Artemia franciscana</name>
    <name type="common">Brine shrimp</name>
    <name type="synonym">Artemia sanfranciscana</name>
    <dbReference type="NCBI Taxonomy" id="6661"/>
    <lineage>
        <taxon>Eukaryota</taxon>
        <taxon>Metazoa</taxon>
        <taxon>Ecdysozoa</taxon>
        <taxon>Arthropoda</taxon>
        <taxon>Crustacea</taxon>
        <taxon>Branchiopoda</taxon>
        <taxon>Anostraca</taxon>
        <taxon>Artemiidae</taxon>
        <taxon>Artemia</taxon>
    </lineage>
</organism>
<keyword evidence="1" id="KW-0547">Nucleotide-binding</keyword>
<comment type="caution">
    <text evidence="4">The sequence shown here is derived from an EMBL/GenBank/DDBJ whole genome shotgun (WGS) entry which is preliminary data.</text>
</comment>
<evidence type="ECO:0000256" key="1">
    <source>
        <dbReference type="ARBA" id="ARBA00022741"/>
    </source>
</evidence>
<dbReference type="InterPro" id="IPR027417">
    <property type="entry name" value="P-loop_NTPase"/>
</dbReference>
<sequence>MEEFYRTLQSVANDIPRHDIDCFVGDFNSKIGDDREYYPQSMGCNGLGNRNKNGADVGSDHNLMIAKFKVKLKKNVKKASYPNPPFDSDKLLHSTVKRNFGIELFSRFKSLSVPENPDQEELWEAAKTPFIQQRQKYWDMQSLRFRSLEDTINEEIKTRPLTGRTHVDSFLHQVVIPGHITEVYGEAGAGKSQLCIHLSALSCINNNKVYFIDTEGKFRIDRLLEIMMKIVQPDLDDIKKHLHHFHYFRAKTPLMLEEILKNILKQQIRSEDIVIIDSIAGASRFYFDAFQELKLHLLKVRSRLQTLAGLCLVPVVATNQIAADITSSAEQAALFSAWGKDSNLSFRMTTNRDSSDGSVHKMIMEKMNIPYRQAEVSNLDYYITSAGISHANCNC</sequence>
<name>A0AA88LLF7_ARTSF</name>
<dbReference type="GO" id="GO:0003690">
    <property type="term" value="F:double-stranded DNA binding"/>
    <property type="evidence" value="ECO:0007669"/>
    <property type="project" value="TreeGrafter"/>
</dbReference>
<keyword evidence="2" id="KW-0067">ATP-binding</keyword>
<proteinExistence type="predicted"/>
<evidence type="ECO:0000313" key="4">
    <source>
        <dbReference type="EMBL" id="KAK2727886.1"/>
    </source>
</evidence>
<keyword evidence="5" id="KW-1185">Reference proteome</keyword>
<dbReference type="Gene3D" id="3.40.50.300">
    <property type="entry name" value="P-loop containing nucleotide triphosphate hydrolases"/>
    <property type="match status" value="1"/>
</dbReference>
<dbReference type="GO" id="GO:0006312">
    <property type="term" value="P:mitotic recombination"/>
    <property type="evidence" value="ECO:0007669"/>
    <property type="project" value="TreeGrafter"/>
</dbReference>
<evidence type="ECO:0000256" key="2">
    <source>
        <dbReference type="ARBA" id="ARBA00022840"/>
    </source>
</evidence>
<dbReference type="InterPro" id="IPR003593">
    <property type="entry name" value="AAA+_ATPase"/>
</dbReference>
<dbReference type="AlphaFoldDB" id="A0AA88LLF7"/>
<dbReference type="GO" id="GO:0000730">
    <property type="term" value="P:DNA recombinase assembly"/>
    <property type="evidence" value="ECO:0007669"/>
    <property type="project" value="TreeGrafter"/>
</dbReference>
<dbReference type="GO" id="GO:0005524">
    <property type="term" value="F:ATP binding"/>
    <property type="evidence" value="ECO:0007669"/>
    <property type="project" value="UniProtKB-KW"/>
</dbReference>
<dbReference type="GO" id="GO:0000150">
    <property type="term" value="F:DNA strand exchange activity"/>
    <property type="evidence" value="ECO:0007669"/>
    <property type="project" value="TreeGrafter"/>
</dbReference>
<dbReference type="EMBL" id="JAVRJZ010000001">
    <property type="protein sequence ID" value="KAK2727886.1"/>
    <property type="molecule type" value="Genomic_DNA"/>
</dbReference>
<dbReference type="GO" id="GO:0042148">
    <property type="term" value="P:DNA strand invasion"/>
    <property type="evidence" value="ECO:0007669"/>
    <property type="project" value="TreeGrafter"/>
</dbReference>
<evidence type="ECO:0000259" key="3">
    <source>
        <dbReference type="PROSITE" id="PS50162"/>
    </source>
</evidence>
<dbReference type="Pfam" id="PF08423">
    <property type="entry name" value="Rad51"/>
    <property type="match status" value="1"/>
</dbReference>
<dbReference type="PROSITE" id="PS50162">
    <property type="entry name" value="RECA_2"/>
    <property type="match status" value="1"/>
</dbReference>
<accession>A0AA88LLF7</accession>
<dbReference type="Proteomes" id="UP001187531">
    <property type="component" value="Unassembled WGS sequence"/>
</dbReference>
<dbReference type="PANTHER" id="PTHR22942:SF66">
    <property type="entry name" value="RE19845P"/>
    <property type="match status" value="1"/>
</dbReference>
<dbReference type="GO" id="GO:0140664">
    <property type="term" value="F:ATP-dependent DNA damage sensor activity"/>
    <property type="evidence" value="ECO:0007669"/>
    <property type="project" value="InterPro"/>
</dbReference>
<feature type="domain" description="RecA family profile 1" evidence="3">
    <location>
        <begin position="156"/>
        <end position="321"/>
    </location>
</feature>
<dbReference type="SMART" id="SM00382">
    <property type="entry name" value="AAA"/>
    <property type="match status" value="1"/>
</dbReference>
<dbReference type="GO" id="GO:0003697">
    <property type="term" value="F:single-stranded DNA binding"/>
    <property type="evidence" value="ECO:0007669"/>
    <property type="project" value="TreeGrafter"/>
</dbReference>
<gene>
    <name evidence="4" type="ORF">QYM36_008386</name>
</gene>